<dbReference type="Pfam" id="PF00668">
    <property type="entry name" value="Condensation"/>
    <property type="match status" value="1"/>
</dbReference>
<organism evidence="2 3">
    <name type="scientific">Thauera sinica</name>
    <dbReference type="NCBI Taxonomy" id="2665146"/>
    <lineage>
        <taxon>Bacteria</taxon>
        <taxon>Pseudomonadati</taxon>
        <taxon>Pseudomonadota</taxon>
        <taxon>Betaproteobacteria</taxon>
        <taxon>Rhodocyclales</taxon>
        <taxon>Zoogloeaceae</taxon>
        <taxon>Thauera</taxon>
    </lineage>
</organism>
<dbReference type="Gene3D" id="3.30.559.10">
    <property type="entry name" value="Chloramphenicol acetyltransferase-like domain"/>
    <property type="match status" value="1"/>
</dbReference>
<dbReference type="InterPro" id="IPR023213">
    <property type="entry name" value="CAT-like_dom_sf"/>
</dbReference>
<comment type="caution">
    <text evidence="2">The sequence shown here is derived from an EMBL/GenBank/DDBJ whole genome shotgun (WGS) entry which is preliminary data.</text>
</comment>
<dbReference type="PANTHER" id="PTHR45398:SF1">
    <property type="entry name" value="ENZYME, PUTATIVE (JCVI)-RELATED"/>
    <property type="match status" value="1"/>
</dbReference>
<dbReference type="SUPFAM" id="SSF52777">
    <property type="entry name" value="CoA-dependent acyltransferases"/>
    <property type="match status" value="2"/>
</dbReference>
<reference evidence="3" key="1">
    <citation type="journal article" date="2019" name="Int. J. Syst. Evol. Microbiol.">
        <title>The Global Catalogue of Microorganisms (GCM) 10K type strain sequencing project: providing services to taxonomists for standard genome sequencing and annotation.</title>
        <authorList>
            <consortium name="The Broad Institute Genomics Platform"/>
            <consortium name="The Broad Institute Genome Sequencing Center for Infectious Disease"/>
            <person name="Wu L."/>
            <person name="Ma J."/>
        </authorList>
    </citation>
    <scope>NUCLEOTIDE SEQUENCE [LARGE SCALE GENOMIC DNA]</scope>
    <source>
        <strain evidence="3">SHR3</strain>
    </source>
</reference>
<name>A0ABW1AYQ5_9RHOO</name>
<evidence type="ECO:0000313" key="2">
    <source>
        <dbReference type="EMBL" id="MFC5772365.1"/>
    </source>
</evidence>
<accession>A0ABW1AYQ5</accession>
<keyword evidence="3" id="KW-1185">Reference proteome</keyword>
<dbReference type="RefSeq" id="WP_385962409.1">
    <property type="nucleotide sequence ID" value="NZ_JBHSOG010000117.1"/>
</dbReference>
<evidence type="ECO:0000259" key="1">
    <source>
        <dbReference type="Pfam" id="PF00668"/>
    </source>
</evidence>
<sequence>MTKPANSNLDARQLELLLRRLKQKGAVAASPAVSVIPHADRTQAIPVSLAQARLWFIDRLDPEGSKAYHLATAFRLEGRLQRDALIAALDAIVGRHESLRTTFAMEDGEARAVIAPAGSTFALSEEDLGALPEAARQARVDEIAAREVGDPFDLATGPLCRGRLLRLGDDEHVLLITLHHIVSDGWSIGVFASEMRELYTAFATGRDDPLPPLPVQYADFAAWQRTRLAGAALDEQIGFWRGYLEGAPAVLDLPFDRQRRDDQTFDGDVLRFEIPEQTAQGLRVFAQRGKGTLFMVLLTAWAALLSRLSGQQDLVIGTPVAGRERAELEPLIGFFANTLVLRIRIDPEATAIGLMEQVRASVTQAFAHQELQFEQIVEAVKPERSLAYNPIFQVMLAFNNTPDGGNEDLPGLRLSAIEQRQTTAHFDLMLNLTDGGDRLGGALTYRTDLFDRESIERYATYLLGLLEAMLSQPEVAVSRLAILPEA</sequence>
<gene>
    <name evidence="2" type="ORF">ACFPTN_23540</name>
</gene>
<dbReference type="CDD" id="cd19531">
    <property type="entry name" value="LCL_NRPS-like"/>
    <property type="match status" value="1"/>
</dbReference>
<protein>
    <submittedName>
        <fullName evidence="2">Condensation domain-containing protein</fullName>
    </submittedName>
</protein>
<dbReference type="InterPro" id="IPR001242">
    <property type="entry name" value="Condensation_dom"/>
</dbReference>
<evidence type="ECO:0000313" key="3">
    <source>
        <dbReference type="Proteomes" id="UP001595974"/>
    </source>
</evidence>
<proteinExistence type="predicted"/>
<dbReference type="PANTHER" id="PTHR45398">
    <property type="match status" value="1"/>
</dbReference>
<dbReference type="Gene3D" id="3.30.559.30">
    <property type="entry name" value="Nonribosomal peptide synthetase, condensation domain"/>
    <property type="match status" value="1"/>
</dbReference>
<feature type="non-terminal residue" evidence="2">
    <location>
        <position position="486"/>
    </location>
</feature>
<dbReference type="EMBL" id="JBHSOG010000117">
    <property type="protein sequence ID" value="MFC5772365.1"/>
    <property type="molecule type" value="Genomic_DNA"/>
</dbReference>
<dbReference type="Proteomes" id="UP001595974">
    <property type="component" value="Unassembled WGS sequence"/>
</dbReference>
<feature type="domain" description="Condensation" evidence="1">
    <location>
        <begin position="43"/>
        <end position="485"/>
    </location>
</feature>